<evidence type="ECO:0000313" key="2">
    <source>
        <dbReference type="Proteomes" id="UP001569154"/>
    </source>
</evidence>
<comment type="caution">
    <text evidence="1">The sequence shown here is derived from an EMBL/GenBank/DDBJ whole genome shotgun (WGS) entry which is preliminary data.</text>
</comment>
<gene>
    <name evidence="1" type="ORF">ACED35_24235</name>
</gene>
<dbReference type="RefSeq" id="WP_017013795.1">
    <property type="nucleotide sequence ID" value="NZ_AJYG02000047.1"/>
</dbReference>
<dbReference type="Proteomes" id="UP001569154">
    <property type="component" value="Unassembled WGS sequence"/>
</dbReference>
<accession>A0ABV4L956</accession>
<dbReference type="EMBL" id="JBGONM010000139">
    <property type="protein sequence ID" value="MEZ8084217.1"/>
    <property type="molecule type" value="Genomic_DNA"/>
</dbReference>
<evidence type="ECO:0000313" key="1">
    <source>
        <dbReference type="EMBL" id="MEZ8084217.1"/>
    </source>
</evidence>
<name>A0ABV4L956_9GAMM</name>
<protein>
    <recommendedName>
        <fullName evidence="3">KTSC domain-containing protein</fullName>
    </recommendedName>
</protein>
<sequence length="73" mass="8299">MQVYKDINNDSGVHGFEISADSITVWFDGTARSYTYSYRSAGRDNVETMKKLAVSGDGLNAYINYNVKFKYVR</sequence>
<evidence type="ECO:0008006" key="3">
    <source>
        <dbReference type="Google" id="ProtNLM"/>
    </source>
</evidence>
<organism evidence="1 2">
    <name type="scientific">Enterovibrio norvegicus</name>
    <dbReference type="NCBI Taxonomy" id="188144"/>
    <lineage>
        <taxon>Bacteria</taxon>
        <taxon>Pseudomonadati</taxon>
        <taxon>Pseudomonadota</taxon>
        <taxon>Gammaproteobacteria</taxon>
        <taxon>Vibrionales</taxon>
        <taxon>Vibrionaceae</taxon>
        <taxon>Enterovibrio</taxon>
    </lineage>
</organism>
<keyword evidence="2" id="KW-1185">Reference proteome</keyword>
<proteinExistence type="predicted"/>
<reference evidence="1 2" key="1">
    <citation type="submission" date="2024-06" db="EMBL/GenBank/DDBJ databases">
        <authorList>
            <person name="Steensen K."/>
            <person name="Seneca J."/>
            <person name="Bartlau N."/>
            <person name="Yu A.X."/>
            <person name="Polz M.F."/>
        </authorList>
    </citation>
    <scope>NUCLEOTIDE SEQUENCE [LARGE SCALE GENOMIC DNA]</scope>
    <source>
        <strain evidence="1 2">1F260</strain>
    </source>
</reference>